<sequence>MTKDPSLDAAYALETPDDSKRLYAAWAGTYDSDFARNSDYILPEQVARHFVNIGGFGPVLDVGAGTGLCGAALQARGIENIDGTDISADMLEVARAKGIYRATRVENILNGLATPDGPYQGAVSSGTFTNGHVGPDGIAPLLAAVRSAGRIVISVNAQHYATSGFDAELTRLETAIDDLTTTEVAIYGPAATGDHARDTALLIAFRKA</sequence>
<keyword evidence="2" id="KW-0808">Transferase</keyword>
<dbReference type="KEGG" id="tom:BWR18_16165"/>
<dbReference type="CDD" id="cd02440">
    <property type="entry name" value="AdoMet_MTases"/>
    <property type="match status" value="1"/>
</dbReference>
<dbReference type="STRING" id="299262.BWR18_16165"/>
<dbReference type="GO" id="GO:0032259">
    <property type="term" value="P:methylation"/>
    <property type="evidence" value="ECO:0007669"/>
    <property type="project" value="UniProtKB-KW"/>
</dbReference>
<dbReference type="RefSeq" id="WP_076629480.1">
    <property type="nucleotide sequence ID" value="NZ_CP019312.1"/>
</dbReference>
<dbReference type="AlphaFoldDB" id="A0A1P8MY80"/>
<dbReference type="EMBL" id="CP019312">
    <property type="protein sequence ID" value="APX13045.1"/>
    <property type="molecule type" value="Genomic_DNA"/>
</dbReference>
<accession>A0A1P8MY80</accession>
<evidence type="ECO:0000259" key="1">
    <source>
        <dbReference type="Pfam" id="PF13649"/>
    </source>
</evidence>
<dbReference type="OrthoDB" id="9807911at2"/>
<protein>
    <submittedName>
        <fullName evidence="2">Methyltransferase</fullName>
    </submittedName>
</protein>
<dbReference type="Gene3D" id="3.40.50.150">
    <property type="entry name" value="Vaccinia Virus protein VP39"/>
    <property type="match status" value="1"/>
</dbReference>
<organism evidence="2 3">
    <name type="scientific">Tateyamaria omphalii</name>
    <dbReference type="NCBI Taxonomy" id="299262"/>
    <lineage>
        <taxon>Bacteria</taxon>
        <taxon>Pseudomonadati</taxon>
        <taxon>Pseudomonadota</taxon>
        <taxon>Alphaproteobacteria</taxon>
        <taxon>Rhodobacterales</taxon>
        <taxon>Roseobacteraceae</taxon>
        <taxon>Tateyamaria</taxon>
    </lineage>
</organism>
<feature type="domain" description="Methyltransferase" evidence="1">
    <location>
        <begin position="59"/>
        <end position="145"/>
    </location>
</feature>
<dbReference type="Proteomes" id="UP000186336">
    <property type="component" value="Chromosome"/>
</dbReference>
<evidence type="ECO:0000313" key="2">
    <source>
        <dbReference type="EMBL" id="APX13045.1"/>
    </source>
</evidence>
<evidence type="ECO:0000313" key="3">
    <source>
        <dbReference type="Proteomes" id="UP000186336"/>
    </source>
</evidence>
<dbReference type="InterPro" id="IPR041698">
    <property type="entry name" value="Methyltransf_25"/>
</dbReference>
<reference evidence="2 3" key="1">
    <citation type="submission" date="2017-01" db="EMBL/GenBank/DDBJ databases">
        <title>Complete genome of Tateyamaria omphalii DOK1-4 isolated from seawater in Dokdo.</title>
        <authorList>
            <person name="Kim J.H."/>
            <person name="Chi W.-J."/>
        </authorList>
    </citation>
    <scope>NUCLEOTIDE SEQUENCE [LARGE SCALE GENOMIC DNA]</scope>
    <source>
        <strain evidence="2 3">DOK1-4</strain>
    </source>
</reference>
<dbReference type="SUPFAM" id="SSF53335">
    <property type="entry name" value="S-adenosyl-L-methionine-dependent methyltransferases"/>
    <property type="match status" value="1"/>
</dbReference>
<dbReference type="Pfam" id="PF13649">
    <property type="entry name" value="Methyltransf_25"/>
    <property type="match status" value="1"/>
</dbReference>
<dbReference type="InterPro" id="IPR029063">
    <property type="entry name" value="SAM-dependent_MTases_sf"/>
</dbReference>
<name>A0A1P8MY80_9RHOB</name>
<dbReference type="GO" id="GO:0008168">
    <property type="term" value="F:methyltransferase activity"/>
    <property type="evidence" value="ECO:0007669"/>
    <property type="project" value="UniProtKB-KW"/>
</dbReference>
<gene>
    <name evidence="2" type="ORF">BWR18_16165</name>
</gene>
<keyword evidence="2" id="KW-0489">Methyltransferase</keyword>
<keyword evidence="3" id="KW-1185">Reference proteome</keyword>
<proteinExistence type="predicted"/>